<sequence length="279" mass="32149">MASWLSLRSIRCSRFPPSYPVRLTPHGQEESSSRVHSAVPMAPASSFRGHQWTYNPLRAGSCLVLLLVLSNLLLGQGNICPSCGPDVFGIPLKFLRQTFSRASILTHDMHNLSTIMFNEFDEKYSQSIPEYINDTNDCHTNPLHAPEETETAQQMNNEDLTKWILMLQYLWGDPLYALVHELRFGEYLSDTILSSARENFKKLHKLQTILERRFSQIVVPVRLKLAKDLLYWQGLPSLVSSDEDIRHFAFYTLFKCLSRDSHKLDMYTKILACRISYEC</sequence>
<protein>
    <submittedName>
        <fullName evidence="1">Uncharacterized protein</fullName>
    </submittedName>
</protein>
<accession>A0ACB0EUQ4</accession>
<name>A0ACB0EUQ4_RANTA</name>
<evidence type="ECO:0000313" key="1">
    <source>
        <dbReference type="EMBL" id="CAI9704169.1"/>
    </source>
</evidence>
<evidence type="ECO:0000313" key="2">
    <source>
        <dbReference type="Proteomes" id="UP001162501"/>
    </source>
</evidence>
<dbReference type="EMBL" id="OX596111">
    <property type="protein sequence ID" value="CAI9704169.1"/>
    <property type="molecule type" value="Genomic_DNA"/>
</dbReference>
<reference evidence="1" key="1">
    <citation type="submission" date="2023-05" db="EMBL/GenBank/DDBJ databases">
        <authorList>
            <consortium name="ELIXIR-Norway"/>
        </authorList>
    </citation>
    <scope>NUCLEOTIDE SEQUENCE</scope>
</reference>
<proteinExistence type="predicted"/>
<organism evidence="1 2">
    <name type="scientific">Rangifer tarandus platyrhynchus</name>
    <name type="common">Svalbard reindeer</name>
    <dbReference type="NCBI Taxonomy" id="3082113"/>
    <lineage>
        <taxon>Eukaryota</taxon>
        <taxon>Metazoa</taxon>
        <taxon>Chordata</taxon>
        <taxon>Craniata</taxon>
        <taxon>Vertebrata</taxon>
        <taxon>Euteleostomi</taxon>
        <taxon>Mammalia</taxon>
        <taxon>Eutheria</taxon>
        <taxon>Laurasiatheria</taxon>
        <taxon>Artiodactyla</taxon>
        <taxon>Ruminantia</taxon>
        <taxon>Pecora</taxon>
        <taxon>Cervidae</taxon>
        <taxon>Odocoileinae</taxon>
        <taxon>Rangifer</taxon>
    </lineage>
</organism>
<dbReference type="Proteomes" id="UP001162501">
    <property type="component" value="Chromosome 27"/>
</dbReference>
<gene>
    <name evidence="1" type="ORF">MRATA1EN3_LOCUS15382</name>
</gene>